<keyword evidence="1" id="KW-0614">Plasmid</keyword>
<evidence type="ECO:0000313" key="2">
    <source>
        <dbReference type="Proteomes" id="UP000238413"/>
    </source>
</evidence>
<evidence type="ECO:0008006" key="3">
    <source>
        <dbReference type="Google" id="ProtNLM"/>
    </source>
</evidence>
<sequence length="110" mass="11447">MTTTNTATTGELYAQALQDTADRPGQCVVPWGVCPEHGATLKASGNRTSCMDVACFNSWEYDRLDAPCPEPATHTVQVDGASGGYAVCDGHALTARAHITNGQVVPGLPA</sequence>
<organism evidence="1 2">
    <name type="scientific">Streptomyces dengpaensis</name>
    <dbReference type="NCBI Taxonomy" id="2049881"/>
    <lineage>
        <taxon>Bacteria</taxon>
        <taxon>Bacillati</taxon>
        <taxon>Actinomycetota</taxon>
        <taxon>Actinomycetes</taxon>
        <taxon>Kitasatosporales</taxon>
        <taxon>Streptomycetaceae</taxon>
        <taxon>Streptomyces</taxon>
    </lineage>
</organism>
<gene>
    <name evidence="1" type="ORF">C4B68_40930</name>
</gene>
<protein>
    <recommendedName>
        <fullName evidence="3">Ferredoxin</fullName>
    </recommendedName>
</protein>
<geneLocation type="plasmid" evidence="1 2">
    <name>unnamed2</name>
</geneLocation>
<dbReference type="RefSeq" id="WP_099505579.1">
    <property type="nucleotide sequence ID" value="NZ_CP026654.1"/>
</dbReference>
<reference evidence="1 2" key="1">
    <citation type="submission" date="2018-02" db="EMBL/GenBank/DDBJ databases">
        <title>Complete genome sequence of Streptomyces dengpaensis, the producer of angucyclines.</title>
        <authorList>
            <person name="Yumei L."/>
        </authorList>
    </citation>
    <scope>NUCLEOTIDE SEQUENCE [LARGE SCALE GENOMIC DNA]</scope>
    <source>
        <strain evidence="1 2">XZHG99</strain>
        <plasmid evidence="1 2">unnamed2</plasmid>
    </source>
</reference>
<dbReference type="EMBL" id="CP026654">
    <property type="protein sequence ID" value="AVH61873.1"/>
    <property type="molecule type" value="Genomic_DNA"/>
</dbReference>
<evidence type="ECO:0000313" key="1">
    <source>
        <dbReference type="EMBL" id="AVH61873.1"/>
    </source>
</evidence>
<keyword evidence="2" id="KW-1185">Reference proteome</keyword>
<name>A0ABN5IFN4_9ACTN</name>
<accession>A0ABN5IFN4</accession>
<dbReference type="Proteomes" id="UP000238413">
    <property type="component" value="Plasmid unnamed2"/>
</dbReference>
<proteinExistence type="predicted"/>